<dbReference type="Proteomes" id="UP000188836">
    <property type="component" value="Unassembled WGS sequence"/>
</dbReference>
<accession>A0A1W0BM23</accession>
<name>A0A1W0BM23_9NOCA</name>
<protein>
    <submittedName>
        <fullName evidence="6">1,4-alpha-glucan branching protein</fullName>
    </submittedName>
</protein>
<keyword evidence="3" id="KW-0418">Kinase</keyword>
<evidence type="ECO:0000313" key="6">
    <source>
        <dbReference type="EMBL" id="ONM50108.1"/>
    </source>
</evidence>
<dbReference type="RefSeq" id="WP_077114927.1">
    <property type="nucleotide sequence ID" value="NZ_LOKT01000004.1"/>
</dbReference>
<dbReference type="GO" id="GO:0016301">
    <property type="term" value="F:kinase activity"/>
    <property type="evidence" value="ECO:0007669"/>
    <property type="project" value="UniProtKB-KW"/>
</dbReference>
<dbReference type="EMBL" id="MUMY01000002">
    <property type="protein sequence ID" value="ONM50108.1"/>
    <property type="molecule type" value="Genomic_DNA"/>
</dbReference>
<feature type="domain" description="Maltokinase N-terminal cap" evidence="5">
    <location>
        <begin position="20"/>
        <end position="107"/>
    </location>
</feature>
<keyword evidence="7" id="KW-1185">Reference proteome</keyword>
<organism evidence="6 7">
    <name type="scientific">Nocardia donostiensis</name>
    <dbReference type="NCBI Taxonomy" id="1538463"/>
    <lineage>
        <taxon>Bacteria</taxon>
        <taxon>Bacillati</taxon>
        <taxon>Actinomycetota</taxon>
        <taxon>Actinomycetes</taxon>
        <taxon>Mycobacteriales</taxon>
        <taxon>Nocardiaceae</taxon>
        <taxon>Nocardia</taxon>
    </lineage>
</organism>
<dbReference type="InterPro" id="IPR040999">
    <property type="entry name" value="Mak_N_cap"/>
</dbReference>
<gene>
    <name evidence="6" type="ORF">B0T46_03185</name>
</gene>
<evidence type="ECO:0000256" key="1">
    <source>
        <dbReference type="ARBA" id="ARBA00022679"/>
    </source>
</evidence>
<evidence type="ECO:0000256" key="4">
    <source>
        <dbReference type="ARBA" id="ARBA00022840"/>
    </source>
</evidence>
<sequence>MAVIHHTSMVPSKMELLAGWLPTRPWYSGPGRADALQPAGGFRLDDPDGEVGIEFMVVTDTGGAEPVTYHIPLGYRGSEIDSVAAGLIGTSEHGVLGKRWVYDGTRDPVVVNRMVALLAGGTQAQAQNDSNAPDRTVAVTAADLPAVGSALVSAAEGPLGTDIVVADGLLRVHRVLGRPGAEPVRRFGQVSVPWQALDGSVVRSVVLSELR</sequence>
<proteinExistence type="predicted"/>
<comment type="caution">
    <text evidence="6">The sequence shown here is derived from an EMBL/GenBank/DDBJ whole genome shotgun (WGS) entry which is preliminary data.</text>
</comment>
<keyword evidence="2" id="KW-0547">Nucleotide-binding</keyword>
<evidence type="ECO:0000313" key="7">
    <source>
        <dbReference type="Proteomes" id="UP000188836"/>
    </source>
</evidence>
<dbReference type="AlphaFoldDB" id="A0A1W0BM23"/>
<evidence type="ECO:0000256" key="3">
    <source>
        <dbReference type="ARBA" id="ARBA00022777"/>
    </source>
</evidence>
<evidence type="ECO:0000259" key="5">
    <source>
        <dbReference type="Pfam" id="PF18085"/>
    </source>
</evidence>
<dbReference type="OrthoDB" id="3787729at2"/>
<keyword evidence="4" id="KW-0067">ATP-binding</keyword>
<keyword evidence="1" id="KW-0808">Transferase</keyword>
<dbReference type="Pfam" id="PF18085">
    <property type="entry name" value="Mak_N_cap"/>
    <property type="match status" value="1"/>
</dbReference>
<dbReference type="STRING" id="1538463.B0T36_07280"/>
<dbReference type="GO" id="GO:0005524">
    <property type="term" value="F:ATP binding"/>
    <property type="evidence" value="ECO:0007669"/>
    <property type="project" value="UniProtKB-KW"/>
</dbReference>
<reference evidence="6 7" key="1">
    <citation type="journal article" date="2016" name="Antonie Van Leeuwenhoek">
        <title>Nocardia donostiensis sp. nov., isolated from human respiratory specimens.</title>
        <authorList>
            <person name="Ercibengoa M."/>
            <person name="Bell M."/>
            <person name="Marimon J.M."/>
            <person name="Humrighouse B."/>
            <person name="Klenk H.P."/>
            <person name="Potter G."/>
            <person name="Perez-Trallero E."/>
        </authorList>
    </citation>
    <scope>NUCLEOTIDE SEQUENCE [LARGE SCALE GENOMIC DNA]</scope>
    <source>
        <strain evidence="6 7">X1655</strain>
    </source>
</reference>
<evidence type="ECO:0000256" key="2">
    <source>
        <dbReference type="ARBA" id="ARBA00022741"/>
    </source>
</evidence>